<dbReference type="Proteomes" id="UP001185922">
    <property type="component" value="Unassembled WGS sequence"/>
</dbReference>
<evidence type="ECO:0000256" key="1">
    <source>
        <dbReference type="SAM" id="Phobius"/>
    </source>
</evidence>
<comment type="caution">
    <text evidence="3">The sequence shown here is derived from an EMBL/GenBank/DDBJ whole genome shotgun (WGS) entry which is preliminary data.</text>
</comment>
<dbReference type="EMBL" id="JAWLKI010000004">
    <property type="protein sequence ID" value="MDV6306757.1"/>
    <property type="molecule type" value="Genomic_DNA"/>
</dbReference>
<keyword evidence="1" id="KW-0812">Transmembrane</keyword>
<sequence length="107" mass="11508">MSGEFWHRYRWTPATSLSAQADAWLNIMWGRLVLVAVLVALLVIVVPVYGAGAAVAATGGQVISVPCVRVDPPAGRREPLVLTDGPVRAAERSRVSAVDQRVLVDFD</sequence>
<protein>
    <submittedName>
        <fullName evidence="3">Methyltransferase</fullName>
    </submittedName>
</protein>
<evidence type="ECO:0000313" key="5">
    <source>
        <dbReference type="Proteomes" id="UP001185922"/>
    </source>
</evidence>
<dbReference type="GeneID" id="77172043"/>
<dbReference type="AlphaFoldDB" id="A0AAE4U099"/>
<name>A0AAE4U099_9ACTN</name>
<dbReference type="GO" id="GO:0008168">
    <property type="term" value="F:methyltransferase activity"/>
    <property type="evidence" value="ECO:0007669"/>
    <property type="project" value="UniProtKB-KW"/>
</dbReference>
<keyword evidence="3" id="KW-0489">Methyltransferase</keyword>
<evidence type="ECO:0000313" key="2">
    <source>
        <dbReference type="EMBL" id="MDV6306757.1"/>
    </source>
</evidence>
<proteinExistence type="predicted"/>
<keyword evidence="3" id="KW-0808">Transferase</keyword>
<keyword evidence="4" id="KW-1185">Reference proteome</keyword>
<keyword evidence="1" id="KW-0472">Membrane</keyword>
<accession>A0AAE4U099</accession>
<gene>
    <name evidence="2" type="ORF">R3P94_05260</name>
    <name evidence="3" type="ORF">R3Q15_03390</name>
</gene>
<keyword evidence="1" id="KW-1133">Transmembrane helix</keyword>
<dbReference type="EMBL" id="JAWLKH010000002">
    <property type="protein sequence ID" value="MDV6310954.1"/>
    <property type="molecule type" value="Genomic_DNA"/>
</dbReference>
<reference evidence="3 4" key="1">
    <citation type="submission" date="2023-10" db="EMBL/GenBank/DDBJ databases">
        <title>Development of a sustainable strategy for remediation of hydrocarbon-contaminated territories based on the waste exchange concept.</title>
        <authorList>
            <person name="Krivoruchko A."/>
        </authorList>
    </citation>
    <scope>NUCLEOTIDE SEQUENCE</scope>
    <source>
        <strain evidence="2 4">IEGM 1266</strain>
        <strain evidence="3">IEGM 1279</strain>
    </source>
</reference>
<dbReference type="RefSeq" id="WP_006434426.1">
    <property type="nucleotide sequence ID" value="NZ_CP091855.1"/>
</dbReference>
<dbReference type="GO" id="GO:0032259">
    <property type="term" value="P:methylation"/>
    <property type="evidence" value="ECO:0007669"/>
    <property type="project" value="UniProtKB-KW"/>
</dbReference>
<evidence type="ECO:0000313" key="3">
    <source>
        <dbReference type="EMBL" id="MDV6310954.1"/>
    </source>
</evidence>
<organism evidence="3 5">
    <name type="scientific">Gordonia amicalis</name>
    <dbReference type="NCBI Taxonomy" id="89053"/>
    <lineage>
        <taxon>Bacteria</taxon>
        <taxon>Bacillati</taxon>
        <taxon>Actinomycetota</taxon>
        <taxon>Actinomycetes</taxon>
        <taxon>Mycobacteriales</taxon>
        <taxon>Gordoniaceae</taxon>
        <taxon>Gordonia</taxon>
    </lineage>
</organism>
<evidence type="ECO:0000313" key="4">
    <source>
        <dbReference type="Proteomes" id="UP001185779"/>
    </source>
</evidence>
<feature type="transmembrane region" description="Helical" evidence="1">
    <location>
        <begin position="32"/>
        <end position="57"/>
    </location>
</feature>
<dbReference type="Proteomes" id="UP001185779">
    <property type="component" value="Unassembled WGS sequence"/>
</dbReference>